<name>A0A1X9YVK1_9BACT</name>
<dbReference type="KEGG" id="pact:CA264_16770"/>
<proteinExistence type="predicted"/>
<reference evidence="2" key="1">
    <citation type="submission" date="2017-05" db="EMBL/GenBank/DDBJ databases">
        <authorList>
            <person name="Ray J."/>
            <person name="Price M."/>
            <person name="Deutschbauer A."/>
        </authorList>
    </citation>
    <scope>NUCLEOTIDE SEQUENCE [LARGE SCALE GENOMIC DNA]</scope>
    <source>
        <strain evidence="2">DSM 19842</strain>
    </source>
</reference>
<accession>A0A1X9YVK1</accession>
<dbReference type="EMBL" id="CP021235">
    <property type="protein sequence ID" value="ARS36946.1"/>
    <property type="molecule type" value="Genomic_DNA"/>
</dbReference>
<organism evidence="1 2">
    <name type="scientific">Pontibacter actiniarum</name>
    <dbReference type="NCBI Taxonomy" id="323450"/>
    <lineage>
        <taxon>Bacteria</taxon>
        <taxon>Pseudomonadati</taxon>
        <taxon>Bacteroidota</taxon>
        <taxon>Cytophagia</taxon>
        <taxon>Cytophagales</taxon>
        <taxon>Hymenobacteraceae</taxon>
        <taxon>Pontibacter</taxon>
    </lineage>
</organism>
<evidence type="ECO:0000313" key="2">
    <source>
        <dbReference type="Proteomes" id="UP000266292"/>
    </source>
</evidence>
<dbReference type="Proteomes" id="UP000266292">
    <property type="component" value="Chromosome"/>
</dbReference>
<gene>
    <name evidence="1" type="ORF">CA264_16770</name>
</gene>
<evidence type="ECO:0008006" key="3">
    <source>
        <dbReference type="Google" id="ProtNLM"/>
    </source>
</evidence>
<dbReference type="AlphaFoldDB" id="A0A1X9YVK1"/>
<keyword evidence="2" id="KW-1185">Reference proteome</keyword>
<sequence>MLWKQKITDEELRQGALKLHLFLLESKLENLLSNSQGLASLSPATKNWLADQYYETLMLTSIRRLARVMPSNLFHQIALESVIARAAAKKNLSFAVRSFSKEEEALRWLQS</sequence>
<protein>
    <recommendedName>
        <fullName evidence="3">STAS/SEC14 domain-containing protein</fullName>
    </recommendedName>
</protein>
<evidence type="ECO:0000313" key="1">
    <source>
        <dbReference type="EMBL" id="ARS36946.1"/>
    </source>
</evidence>
<dbReference type="STRING" id="709015.GCA_000472485_03386"/>
<dbReference type="OrthoDB" id="852541at2"/>